<feature type="transmembrane region" description="Helical" evidence="7">
    <location>
        <begin position="60"/>
        <end position="90"/>
    </location>
</feature>
<feature type="transmembrane region" description="Helical" evidence="7">
    <location>
        <begin position="97"/>
        <end position="114"/>
    </location>
</feature>
<gene>
    <name evidence="8" type="ORF">BBD42_06145</name>
</gene>
<name>A0A1B2DEF2_9BACL</name>
<dbReference type="PANTHER" id="PTHR40064">
    <property type="entry name" value="MEMBRANE PROTEIN-RELATED"/>
    <property type="match status" value="1"/>
</dbReference>
<evidence type="ECO:0000313" key="8">
    <source>
        <dbReference type="EMBL" id="ANY66083.1"/>
    </source>
</evidence>
<dbReference type="PANTHER" id="PTHR40064:SF1">
    <property type="entry name" value="MEMBRANE PROTEIN"/>
    <property type="match status" value="1"/>
</dbReference>
<evidence type="ECO:0000256" key="7">
    <source>
        <dbReference type="SAM" id="Phobius"/>
    </source>
</evidence>
<dbReference type="EMBL" id="CP016808">
    <property type="protein sequence ID" value="ANY66083.1"/>
    <property type="molecule type" value="Genomic_DNA"/>
</dbReference>
<dbReference type="Pfam" id="PF06081">
    <property type="entry name" value="ArAE_1"/>
    <property type="match status" value="1"/>
</dbReference>
<feature type="transmembrane region" description="Helical" evidence="7">
    <location>
        <begin position="12"/>
        <end position="40"/>
    </location>
</feature>
<reference evidence="8" key="1">
    <citation type="submission" date="2016-08" db="EMBL/GenBank/DDBJ databases">
        <title>Complete Genome Seqeunce of Paenibacillus sp. BIHB 4019 from tea rhizoplane.</title>
        <authorList>
            <person name="Thakur R."/>
            <person name="Swarnkar M.K."/>
            <person name="Gulati A."/>
        </authorList>
    </citation>
    <scope>NUCLEOTIDE SEQUENCE [LARGE SCALE GENOMIC DNA]</scope>
    <source>
        <strain evidence="8">BIHB4019</strain>
    </source>
</reference>
<evidence type="ECO:0000256" key="2">
    <source>
        <dbReference type="ARBA" id="ARBA00022475"/>
    </source>
</evidence>
<dbReference type="InterPro" id="IPR010343">
    <property type="entry name" value="ArAE_1"/>
</dbReference>
<feature type="transmembrane region" description="Helical" evidence="7">
    <location>
        <begin position="120"/>
        <end position="142"/>
    </location>
</feature>
<evidence type="ECO:0000256" key="3">
    <source>
        <dbReference type="ARBA" id="ARBA00022692"/>
    </source>
</evidence>
<dbReference type="RefSeq" id="WP_099517459.1">
    <property type="nucleotide sequence ID" value="NZ_CP016808.1"/>
</dbReference>
<evidence type="ECO:0000256" key="6">
    <source>
        <dbReference type="SAM" id="MobiDB-lite"/>
    </source>
</evidence>
<organism evidence="8">
    <name type="scientific">Paenibacillus sp. BIHB 4019</name>
    <dbReference type="NCBI Taxonomy" id="1870819"/>
    <lineage>
        <taxon>Bacteria</taxon>
        <taxon>Bacillati</taxon>
        <taxon>Bacillota</taxon>
        <taxon>Bacilli</taxon>
        <taxon>Bacillales</taxon>
        <taxon>Paenibacillaceae</taxon>
        <taxon>Paenibacillus</taxon>
    </lineage>
</organism>
<feature type="region of interest" description="Disordered" evidence="6">
    <location>
        <begin position="338"/>
        <end position="361"/>
    </location>
</feature>
<dbReference type="InterPro" id="IPR052984">
    <property type="entry name" value="UPF0421"/>
</dbReference>
<dbReference type="AlphaFoldDB" id="A0A1B2DEF2"/>
<proteinExistence type="predicted"/>
<comment type="subcellular location">
    <subcellularLocation>
        <location evidence="1">Cell membrane</location>
        <topology evidence="1">Multi-pass membrane protein</topology>
    </subcellularLocation>
</comment>
<sequence length="361" mass="40709">MNIGARVLKTGLSVTLAIFLSQFFGFPSSLITAVAAILTIQPSIYRSWQQILDQVQTNLLGAGIALAAMKVFGHTPIAVGLVCIAVILICIRLKMEATIGVTLVMVIAIMEAHGQGLDVALQRFLMVLTGMGAAFTINVLVFPPRPRKQFTEQVHLAYGQMSLLLRTAVSNEMKESVFRQEKETLHVSVRKLEDRYTLFEEERKVLAHAKKSHARQLLVSKQTIKALQKGVDLLEVVEEHYFAAAGAGKWAQRFDNQIEELTKYHESILLKIEGKMKPNLSFEPEEEREARLITDLTDYFREGRDEHKRLVFVASAIFEYAYHLRRLEKLVDQVQQRGMSPEEWKAETNASGREAKVSAQE</sequence>
<keyword evidence="4 7" id="KW-1133">Transmembrane helix</keyword>
<evidence type="ECO:0000256" key="4">
    <source>
        <dbReference type="ARBA" id="ARBA00022989"/>
    </source>
</evidence>
<keyword evidence="2" id="KW-1003">Cell membrane</keyword>
<accession>A0A1B2DEF2</accession>
<dbReference type="GO" id="GO:0005886">
    <property type="term" value="C:plasma membrane"/>
    <property type="evidence" value="ECO:0007669"/>
    <property type="project" value="UniProtKB-SubCell"/>
</dbReference>
<evidence type="ECO:0000256" key="1">
    <source>
        <dbReference type="ARBA" id="ARBA00004651"/>
    </source>
</evidence>
<keyword evidence="5 7" id="KW-0472">Membrane</keyword>
<protein>
    <submittedName>
        <fullName evidence="8">Uncharacterized protein</fullName>
    </submittedName>
</protein>
<evidence type="ECO:0000256" key="5">
    <source>
        <dbReference type="ARBA" id="ARBA00023136"/>
    </source>
</evidence>
<keyword evidence="3 7" id="KW-0812">Transmembrane</keyword>